<accession>A0A3Q8X7G5</accession>
<dbReference type="OrthoDB" id="18967at2"/>
<keyword evidence="6" id="KW-1185">Reference proteome</keyword>
<dbReference type="SUPFAM" id="SSF52540">
    <property type="entry name" value="P-loop containing nucleoside triphosphate hydrolases"/>
    <property type="match status" value="1"/>
</dbReference>
<evidence type="ECO:0000259" key="4">
    <source>
        <dbReference type="PROSITE" id="PS50893"/>
    </source>
</evidence>
<dbReference type="InterPro" id="IPR003439">
    <property type="entry name" value="ABC_transporter-like_ATP-bd"/>
</dbReference>
<organism evidence="5 6">
    <name type="scientific">Paenibacillus albus</name>
    <dbReference type="NCBI Taxonomy" id="2495582"/>
    <lineage>
        <taxon>Bacteria</taxon>
        <taxon>Bacillati</taxon>
        <taxon>Bacillota</taxon>
        <taxon>Bacilli</taxon>
        <taxon>Bacillales</taxon>
        <taxon>Paenibacillaceae</taxon>
        <taxon>Paenibacillus</taxon>
    </lineage>
</organism>
<dbReference type="GO" id="GO:0005524">
    <property type="term" value="F:ATP binding"/>
    <property type="evidence" value="ECO:0007669"/>
    <property type="project" value="UniProtKB-KW"/>
</dbReference>
<dbReference type="InterPro" id="IPR027417">
    <property type="entry name" value="P-loop_NTPase"/>
</dbReference>
<dbReference type="PROSITE" id="PS50893">
    <property type="entry name" value="ABC_TRANSPORTER_2"/>
    <property type="match status" value="1"/>
</dbReference>
<dbReference type="SMART" id="SM00382">
    <property type="entry name" value="AAA"/>
    <property type="match status" value="1"/>
</dbReference>
<evidence type="ECO:0000256" key="1">
    <source>
        <dbReference type="ARBA" id="ARBA00022448"/>
    </source>
</evidence>
<evidence type="ECO:0000256" key="3">
    <source>
        <dbReference type="ARBA" id="ARBA00022840"/>
    </source>
</evidence>
<dbReference type="EMBL" id="CP034437">
    <property type="protein sequence ID" value="AZN41063.1"/>
    <property type="molecule type" value="Genomic_DNA"/>
</dbReference>
<dbReference type="PANTHER" id="PTHR42788">
    <property type="entry name" value="TAURINE IMPORT ATP-BINDING PROTEIN-RELATED"/>
    <property type="match status" value="1"/>
</dbReference>
<feature type="domain" description="ABC transporter" evidence="4">
    <location>
        <begin position="5"/>
        <end position="236"/>
    </location>
</feature>
<dbReference type="Proteomes" id="UP000272528">
    <property type="component" value="Chromosome"/>
</dbReference>
<dbReference type="GO" id="GO:0016887">
    <property type="term" value="F:ATP hydrolysis activity"/>
    <property type="evidence" value="ECO:0007669"/>
    <property type="project" value="InterPro"/>
</dbReference>
<dbReference type="KEGG" id="palb:EJC50_16355"/>
<sequence>MTSAVEVNQVSHIYVNEHGAKLALEQIQLSVKTGEFVSLVGPSGCGKTTLLSIIAGLIAPSEGSVRLFGQPVTGPTPRVGYMLQQDYLFPWRSIRENIMIGLELMGQKTAEKREYALHLLDEMGLSAHAGSYPRELSGGMRQRVALVRTLATEPDVLFLDEPFSALDFQTKLQLENLIYETLRKHRKTSLLVTHDIAEAIAMSDRVIILAPNPGTVYKEVDIPSSLAEMLPTQAREQDGFQPYFRLVWQAFEQMERSRQPL</sequence>
<proteinExistence type="predicted"/>
<gene>
    <name evidence="5" type="ORF">EJC50_16355</name>
</gene>
<keyword evidence="3 5" id="KW-0067">ATP-binding</keyword>
<dbReference type="Pfam" id="PF00005">
    <property type="entry name" value="ABC_tran"/>
    <property type="match status" value="1"/>
</dbReference>
<reference evidence="6" key="1">
    <citation type="submission" date="2018-12" db="EMBL/GenBank/DDBJ databases">
        <title>Genome sequence of Peanibacillus sp.</title>
        <authorList>
            <person name="Subramani G."/>
            <person name="Srinivasan S."/>
            <person name="Kim M.K."/>
        </authorList>
    </citation>
    <scope>NUCLEOTIDE SEQUENCE [LARGE SCALE GENOMIC DNA]</scope>
    <source>
        <strain evidence="6">18JY67-1</strain>
    </source>
</reference>
<dbReference type="InterPro" id="IPR050166">
    <property type="entry name" value="ABC_transporter_ATP-bind"/>
</dbReference>
<dbReference type="PROSITE" id="PS00211">
    <property type="entry name" value="ABC_TRANSPORTER_1"/>
    <property type="match status" value="1"/>
</dbReference>
<dbReference type="InterPro" id="IPR003593">
    <property type="entry name" value="AAA+_ATPase"/>
</dbReference>
<evidence type="ECO:0000313" key="6">
    <source>
        <dbReference type="Proteomes" id="UP000272528"/>
    </source>
</evidence>
<dbReference type="RefSeq" id="WP_126016758.1">
    <property type="nucleotide sequence ID" value="NZ_CP034437.1"/>
</dbReference>
<dbReference type="PANTHER" id="PTHR42788:SF21">
    <property type="entry name" value="ABC TRANSPORTER ATP-BINDING PROTEIN"/>
    <property type="match status" value="1"/>
</dbReference>
<dbReference type="AlphaFoldDB" id="A0A3Q8X7G5"/>
<dbReference type="CDD" id="cd03293">
    <property type="entry name" value="ABC_NrtD_SsuB_transporters"/>
    <property type="match status" value="1"/>
</dbReference>
<name>A0A3Q8X7G5_9BACL</name>
<evidence type="ECO:0000313" key="5">
    <source>
        <dbReference type="EMBL" id="AZN41063.1"/>
    </source>
</evidence>
<dbReference type="InterPro" id="IPR017871">
    <property type="entry name" value="ABC_transporter-like_CS"/>
</dbReference>
<dbReference type="Gene3D" id="3.40.50.300">
    <property type="entry name" value="P-loop containing nucleotide triphosphate hydrolases"/>
    <property type="match status" value="1"/>
</dbReference>
<keyword evidence="1" id="KW-0813">Transport</keyword>
<evidence type="ECO:0000256" key="2">
    <source>
        <dbReference type="ARBA" id="ARBA00022741"/>
    </source>
</evidence>
<keyword evidence="2" id="KW-0547">Nucleotide-binding</keyword>
<protein>
    <submittedName>
        <fullName evidence="5">ABC transporter ATP-binding protein</fullName>
    </submittedName>
</protein>